<proteinExistence type="predicted"/>
<name>A0A0D3HU36_9ORYZ</name>
<dbReference type="PaxDb" id="65489-OBART12G10870.1"/>
<evidence type="ECO:0000313" key="1">
    <source>
        <dbReference type="EnsemblPlants" id="OBART12G10870.1"/>
    </source>
</evidence>
<keyword evidence="2" id="KW-1185">Reference proteome</keyword>
<dbReference type="HOGENOM" id="CLU_2926255_0_0_1"/>
<dbReference type="Gramene" id="OBART12G10870.1">
    <property type="protein sequence ID" value="OBART12G10870.1"/>
    <property type="gene ID" value="OBART12G10870"/>
</dbReference>
<dbReference type="EnsemblPlants" id="OBART12G10870.1">
    <property type="protein sequence ID" value="OBART12G10870.1"/>
    <property type="gene ID" value="OBART12G10870"/>
</dbReference>
<reference evidence="1" key="2">
    <citation type="submission" date="2015-03" db="UniProtKB">
        <authorList>
            <consortium name="EnsemblPlants"/>
        </authorList>
    </citation>
    <scope>IDENTIFICATION</scope>
</reference>
<evidence type="ECO:0000313" key="2">
    <source>
        <dbReference type="Proteomes" id="UP000026960"/>
    </source>
</evidence>
<dbReference type="Proteomes" id="UP000026960">
    <property type="component" value="Chromosome 12"/>
</dbReference>
<protein>
    <submittedName>
        <fullName evidence="1">Uncharacterized protein</fullName>
    </submittedName>
</protein>
<organism evidence="1">
    <name type="scientific">Oryza barthii</name>
    <dbReference type="NCBI Taxonomy" id="65489"/>
    <lineage>
        <taxon>Eukaryota</taxon>
        <taxon>Viridiplantae</taxon>
        <taxon>Streptophyta</taxon>
        <taxon>Embryophyta</taxon>
        <taxon>Tracheophyta</taxon>
        <taxon>Spermatophyta</taxon>
        <taxon>Magnoliopsida</taxon>
        <taxon>Liliopsida</taxon>
        <taxon>Poales</taxon>
        <taxon>Poaceae</taxon>
        <taxon>BOP clade</taxon>
        <taxon>Oryzoideae</taxon>
        <taxon>Oryzeae</taxon>
        <taxon>Oryzinae</taxon>
        <taxon>Oryza</taxon>
    </lineage>
</organism>
<sequence>MLSRLLDVEESQLRLRRDEVNQAKTRLAEMKKMFQAEKSRRHCFLFSCNVYVCLSLVVGRN</sequence>
<reference evidence="1" key="1">
    <citation type="journal article" date="2009" name="Rice">
        <title>De Novo Next Generation Sequencing of Plant Genomes.</title>
        <authorList>
            <person name="Rounsley S."/>
            <person name="Marri P.R."/>
            <person name="Yu Y."/>
            <person name="He R."/>
            <person name="Sisneros N."/>
            <person name="Goicoechea J.L."/>
            <person name="Lee S.J."/>
            <person name="Angelova A."/>
            <person name="Kudrna D."/>
            <person name="Luo M."/>
            <person name="Affourtit J."/>
            <person name="Desany B."/>
            <person name="Knight J."/>
            <person name="Niazi F."/>
            <person name="Egholm M."/>
            <person name="Wing R.A."/>
        </authorList>
    </citation>
    <scope>NUCLEOTIDE SEQUENCE [LARGE SCALE GENOMIC DNA]</scope>
    <source>
        <strain evidence="1">cv. IRGC 105608</strain>
    </source>
</reference>
<dbReference type="AlphaFoldDB" id="A0A0D3HU36"/>
<accession>A0A0D3HU36</accession>